<feature type="transmembrane region" description="Helical" evidence="11">
    <location>
        <begin position="530"/>
        <end position="552"/>
    </location>
</feature>
<evidence type="ECO:0000256" key="11">
    <source>
        <dbReference type="SAM" id="Phobius"/>
    </source>
</evidence>
<accession>A0A9W9K0G6</accession>
<evidence type="ECO:0000313" key="13">
    <source>
        <dbReference type="EMBL" id="KAJ5088126.1"/>
    </source>
</evidence>
<dbReference type="GO" id="GO:0008204">
    <property type="term" value="P:ergosterol metabolic process"/>
    <property type="evidence" value="ECO:0007669"/>
    <property type="project" value="TreeGrafter"/>
</dbReference>
<comment type="similarity">
    <text evidence="2">Belongs to the membrane-bound acyltransferase family. Sterol o-acyltransferase subfamily.</text>
</comment>
<evidence type="ECO:0000256" key="2">
    <source>
        <dbReference type="ARBA" id="ARBA00009010"/>
    </source>
</evidence>
<evidence type="ECO:0000256" key="1">
    <source>
        <dbReference type="ARBA" id="ARBA00004477"/>
    </source>
</evidence>
<feature type="region of interest" description="Disordered" evidence="10">
    <location>
        <begin position="1"/>
        <end position="28"/>
    </location>
</feature>
<evidence type="ECO:0000256" key="7">
    <source>
        <dbReference type="ARBA" id="ARBA00023136"/>
    </source>
</evidence>
<dbReference type="InterPro" id="IPR002925">
    <property type="entry name" value="Dienelactn_hydro"/>
</dbReference>
<keyword evidence="5" id="KW-0256">Endoplasmic reticulum</keyword>
<dbReference type="InterPro" id="IPR004299">
    <property type="entry name" value="MBOAT_fam"/>
</dbReference>
<dbReference type="GO" id="GO:0072330">
    <property type="term" value="P:monocarboxylic acid biosynthetic process"/>
    <property type="evidence" value="ECO:0007669"/>
    <property type="project" value="UniProtKB-ARBA"/>
</dbReference>
<evidence type="ECO:0000259" key="12">
    <source>
        <dbReference type="Pfam" id="PF01738"/>
    </source>
</evidence>
<comment type="subcellular location">
    <subcellularLocation>
        <location evidence="1">Endoplasmic reticulum membrane</location>
        <topology evidence="1">Multi-pass membrane protein</topology>
    </subcellularLocation>
</comment>
<evidence type="ECO:0000256" key="3">
    <source>
        <dbReference type="ARBA" id="ARBA00022679"/>
    </source>
</evidence>
<reference evidence="13" key="1">
    <citation type="submission" date="2022-11" db="EMBL/GenBank/DDBJ databases">
        <authorList>
            <person name="Petersen C."/>
        </authorList>
    </citation>
    <scope>NUCLEOTIDE SEQUENCE</scope>
    <source>
        <strain evidence="13">IBT 30069</strain>
    </source>
</reference>
<feature type="domain" description="Dienelactone hydrolase" evidence="12">
    <location>
        <begin position="625"/>
        <end position="840"/>
    </location>
</feature>
<keyword evidence="7 11" id="KW-0472">Membrane</keyword>
<evidence type="ECO:0000256" key="5">
    <source>
        <dbReference type="ARBA" id="ARBA00022824"/>
    </source>
</evidence>
<organism evidence="13 14">
    <name type="scientific">Penicillium angulare</name>
    <dbReference type="NCBI Taxonomy" id="116970"/>
    <lineage>
        <taxon>Eukaryota</taxon>
        <taxon>Fungi</taxon>
        <taxon>Dikarya</taxon>
        <taxon>Ascomycota</taxon>
        <taxon>Pezizomycotina</taxon>
        <taxon>Eurotiomycetes</taxon>
        <taxon>Eurotiomycetidae</taxon>
        <taxon>Eurotiales</taxon>
        <taxon>Aspergillaceae</taxon>
        <taxon>Penicillium</taxon>
    </lineage>
</organism>
<dbReference type="Proteomes" id="UP001149165">
    <property type="component" value="Unassembled WGS sequence"/>
</dbReference>
<feature type="transmembrane region" description="Helical" evidence="11">
    <location>
        <begin position="583"/>
        <end position="600"/>
    </location>
</feature>
<feature type="transmembrane region" description="Helical" evidence="11">
    <location>
        <begin position="449"/>
        <end position="470"/>
    </location>
</feature>
<dbReference type="PANTHER" id="PTHR10408">
    <property type="entry name" value="STEROL O-ACYLTRANSFERASE"/>
    <property type="match status" value="1"/>
</dbReference>
<evidence type="ECO:0000256" key="10">
    <source>
        <dbReference type="SAM" id="MobiDB-lite"/>
    </source>
</evidence>
<evidence type="ECO:0000256" key="4">
    <source>
        <dbReference type="ARBA" id="ARBA00022692"/>
    </source>
</evidence>
<feature type="transmembrane region" description="Helical" evidence="11">
    <location>
        <begin position="407"/>
        <end position="428"/>
    </location>
</feature>
<dbReference type="AlphaFoldDB" id="A0A9W9K0G6"/>
<feature type="transmembrane region" description="Helical" evidence="11">
    <location>
        <begin position="157"/>
        <end position="178"/>
    </location>
</feature>
<dbReference type="Pfam" id="PF03062">
    <property type="entry name" value="MBOAT"/>
    <property type="match status" value="1"/>
</dbReference>
<feature type="compositionally biased region" description="Low complexity" evidence="10">
    <location>
        <begin position="1"/>
        <end position="18"/>
    </location>
</feature>
<dbReference type="GO" id="GO:0034737">
    <property type="term" value="F:ergosterol O-acyltransferase activity"/>
    <property type="evidence" value="ECO:0007669"/>
    <property type="project" value="TreeGrafter"/>
</dbReference>
<dbReference type="PANTHER" id="PTHR10408:SF23">
    <property type="entry name" value="STEROL O-ACYLTRANSFERASE 1-RELATED"/>
    <property type="match status" value="1"/>
</dbReference>
<dbReference type="Gene3D" id="3.40.50.1820">
    <property type="entry name" value="alpha/beta hydrolase"/>
    <property type="match status" value="1"/>
</dbReference>
<dbReference type="EMBL" id="JAPQKH010000007">
    <property type="protein sequence ID" value="KAJ5088126.1"/>
    <property type="molecule type" value="Genomic_DNA"/>
</dbReference>
<dbReference type="SUPFAM" id="SSF53474">
    <property type="entry name" value="alpha/beta-Hydrolases"/>
    <property type="match status" value="1"/>
</dbReference>
<keyword evidence="4 11" id="KW-0812">Transmembrane</keyword>
<evidence type="ECO:0000256" key="6">
    <source>
        <dbReference type="ARBA" id="ARBA00022989"/>
    </source>
</evidence>
<comment type="caution">
    <text evidence="13">The sequence shown here is derived from an EMBL/GenBank/DDBJ whole genome shotgun (WGS) entry which is preliminary data.</text>
</comment>
<evidence type="ECO:0000256" key="8">
    <source>
        <dbReference type="ARBA" id="ARBA00023315"/>
    </source>
</evidence>
<keyword evidence="8" id="KW-0012">Acyltransferase</keyword>
<comment type="function">
    <text evidence="9">Sterol O-acyltransferase that catalyzes the formation of stery esters.</text>
</comment>
<name>A0A9W9K0G6_9EURO</name>
<evidence type="ECO:0000256" key="9">
    <source>
        <dbReference type="ARBA" id="ARBA00023568"/>
    </source>
</evidence>
<protein>
    <submittedName>
        <fullName evidence="13">Sterol O-acyltransferase</fullName>
    </submittedName>
</protein>
<dbReference type="InterPro" id="IPR029058">
    <property type="entry name" value="AB_hydrolase_fold"/>
</dbReference>
<proteinExistence type="inferred from homology"/>
<dbReference type="GO" id="GO:0017000">
    <property type="term" value="P:antibiotic biosynthetic process"/>
    <property type="evidence" value="ECO:0007669"/>
    <property type="project" value="UniProtKB-ARBA"/>
</dbReference>
<feature type="transmembrane region" description="Helical" evidence="11">
    <location>
        <begin position="113"/>
        <end position="133"/>
    </location>
</feature>
<gene>
    <name evidence="13" type="ORF">N7456_011742</name>
</gene>
<sequence>MGPPSQSQLLQRTSTSTSMDHAPNKLEQDLPRCRSVSVKLEETDQENRYLLTAEDAEILQDVLQGILNSELRLEKAEKPAKSQKRRFQFQHLEFTRQLSTFDRQNPNINSSEFHGFFTLFWLGVALLLIKVAANNWRIYGTIWGKNEIIQLMLSKDVLVLGFSDLALCCSTIFCLALQRVIFHGYLRWSGLGWIVQNIWQTSYLAIAIWWTYHRDWPWTHTVFMVLHCLAMLMKQHSYSSFNGYLSELYRKKGLLEVRLRRLKKHIGDSKKTENRSSFTTSRRASTKDAALMSKITSLEGDDHQHSTDPQDCGGSCALDDLLSLSETIENGTPLELDQMDSLKRLIEREIVLLSDGLRGQFSSTNHYPHNLTARNFCDFICLPTIVYELEYPRTERVDWVYVGEKTLATFGTIVVMIVVSQNWIYPVVMHTMRMKEELTVQERLQEFPWVLSDLLFPFMMEYLLAFYVIWECVLNALAEITQFADRGFYADWWNSVSWDQFARDWNRPVHNFLLRHVYHSSISAFHLSRVSASIVTFFLSACIHELIMLCIFRRLRGYLLIMQMSQLPLVALSRTRLMRGRRLIGNVFFWLGIFTGPSLLSACCTVGVKHEGEAKGQLQQVGGVETYLSYPENKSTKRAILLLTDVIGHRFINAQLIADQLAANGYFVVMPDLFHGDPVPLNRPEGFELQAWLKGPPGHLPNRVEPVAQAVLQEMKSALGCERVGGIGYCFGAKYAIRLLQPGLIDVAYVAHPSFVEADELAAIKGPLSISAAETDAIFPAPKRHESEGILAKTSQPYQINLFSGVQHGFAVRADLSDPVIKFAKEAAFLQAVAWFNQYL</sequence>
<dbReference type="Pfam" id="PF01738">
    <property type="entry name" value="DLH"/>
    <property type="match status" value="1"/>
</dbReference>
<dbReference type="GO" id="GO:0005789">
    <property type="term" value="C:endoplasmic reticulum membrane"/>
    <property type="evidence" value="ECO:0007669"/>
    <property type="project" value="UniProtKB-SubCell"/>
</dbReference>
<dbReference type="GO" id="GO:0016787">
    <property type="term" value="F:hydrolase activity"/>
    <property type="evidence" value="ECO:0007669"/>
    <property type="project" value="InterPro"/>
</dbReference>
<dbReference type="OrthoDB" id="10039049at2759"/>
<reference evidence="13" key="2">
    <citation type="journal article" date="2023" name="IMA Fungus">
        <title>Comparative genomic study of the Penicillium genus elucidates a diverse pangenome and 15 lateral gene transfer events.</title>
        <authorList>
            <person name="Petersen C."/>
            <person name="Sorensen T."/>
            <person name="Nielsen M.R."/>
            <person name="Sondergaard T.E."/>
            <person name="Sorensen J.L."/>
            <person name="Fitzpatrick D.A."/>
            <person name="Frisvad J.C."/>
            <person name="Nielsen K.L."/>
        </authorList>
    </citation>
    <scope>NUCLEOTIDE SEQUENCE</scope>
    <source>
        <strain evidence="13">IBT 30069</strain>
    </source>
</reference>
<dbReference type="InterPro" id="IPR014371">
    <property type="entry name" value="Oat_ACAT_DAG_ARE"/>
</dbReference>
<keyword evidence="3" id="KW-0808">Transferase</keyword>
<keyword evidence="6 11" id="KW-1133">Transmembrane helix</keyword>
<evidence type="ECO:0000313" key="14">
    <source>
        <dbReference type="Proteomes" id="UP001149165"/>
    </source>
</evidence>
<keyword evidence="14" id="KW-1185">Reference proteome</keyword>
<feature type="region of interest" description="Disordered" evidence="10">
    <location>
        <begin position="268"/>
        <end position="287"/>
    </location>
</feature>